<evidence type="ECO:0000313" key="1">
    <source>
        <dbReference type="EMBL" id="BCR35568.1"/>
    </source>
</evidence>
<protein>
    <submittedName>
        <fullName evidence="1">Uncharacterized protein</fullName>
    </submittedName>
</protein>
<gene>
    <name evidence="1" type="ORF">MPAN_004610</name>
</gene>
<reference evidence="1" key="1">
    <citation type="submission" date="2021-01" db="EMBL/GenBank/DDBJ databases">
        <title>Draft genome sequence of Acholeplasmataceae bacterium strain Mahy22.</title>
        <authorList>
            <person name="Watanabe M."/>
            <person name="Kojima H."/>
            <person name="Fukui M."/>
        </authorList>
    </citation>
    <scope>NUCLEOTIDE SEQUENCE</scope>
    <source>
        <strain evidence="1">Mahy22</strain>
    </source>
</reference>
<name>A0A7U9TM87_9MOLU</name>
<evidence type="ECO:0000313" key="2">
    <source>
        <dbReference type="Proteomes" id="UP000620133"/>
    </source>
</evidence>
<dbReference type="AlphaFoldDB" id="A0A7U9TM87"/>
<proteinExistence type="predicted"/>
<dbReference type="Proteomes" id="UP000620133">
    <property type="component" value="Chromosome"/>
</dbReference>
<accession>A0A7U9TM87</accession>
<organism evidence="1 2">
    <name type="scientific">Mariniplasma anaerobium</name>
    <dbReference type="NCBI Taxonomy" id="2735436"/>
    <lineage>
        <taxon>Bacteria</taxon>
        <taxon>Bacillati</taxon>
        <taxon>Mycoplasmatota</taxon>
        <taxon>Mollicutes</taxon>
        <taxon>Acholeplasmatales</taxon>
        <taxon>Acholeplasmataceae</taxon>
        <taxon>Mariniplasma</taxon>
    </lineage>
</organism>
<dbReference type="EMBL" id="AP024412">
    <property type="protein sequence ID" value="BCR35568.1"/>
    <property type="molecule type" value="Genomic_DNA"/>
</dbReference>
<dbReference type="RefSeq" id="WP_176240006.1">
    <property type="nucleotide sequence ID" value="NZ_AP024412.1"/>
</dbReference>
<dbReference type="KEGG" id="manr:MPAN_004610"/>
<sequence length="78" mass="9471">MDFKRARDILNIELKDRPYLGHSRLYKLIIEIFDGNKQYADQFMVSKYGGYTLGQLNSIKYYIERNQKIYMRQKLERA</sequence>
<keyword evidence="2" id="KW-1185">Reference proteome</keyword>